<dbReference type="Gene3D" id="3.40.50.720">
    <property type="entry name" value="NAD(P)-binding Rossmann-like Domain"/>
    <property type="match status" value="1"/>
</dbReference>
<dbReference type="GO" id="GO:0005737">
    <property type="term" value="C:cytoplasm"/>
    <property type="evidence" value="ECO:0007669"/>
    <property type="project" value="TreeGrafter"/>
</dbReference>
<dbReference type="InterPro" id="IPR002347">
    <property type="entry name" value="SDR_fam"/>
</dbReference>
<dbReference type="PRINTS" id="PR00080">
    <property type="entry name" value="SDRFAMILY"/>
</dbReference>
<dbReference type="PANTHER" id="PTHR44229:SF8">
    <property type="entry name" value="ALCOHOL DEHYDROGENASE-RELATED"/>
    <property type="match status" value="1"/>
</dbReference>
<dbReference type="InParanoid" id="A0A6P7EZC0"/>
<gene>
    <name evidence="4" type="primary">LOC114324682</name>
</gene>
<dbReference type="PRINTS" id="PR00081">
    <property type="entry name" value="GDHRDH"/>
</dbReference>
<dbReference type="Pfam" id="PF00106">
    <property type="entry name" value="adh_short"/>
    <property type="match status" value="1"/>
</dbReference>
<dbReference type="RefSeq" id="XP_028128346.1">
    <property type="nucleotide sequence ID" value="XM_028272545.1"/>
</dbReference>
<evidence type="ECO:0000313" key="4">
    <source>
        <dbReference type="RefSeq" id="XP_028128346.1"/>
    </source>
</evidence>
<reference evidence="4" key="1">
    <citation type="submission" date="2025-08" db="UniProtKB">
        <authorList>
            <consortium name="RefSeq"/>
        </authorList>
    </citation>
    <scope>IDENTIFICATION</scope>
    <source>
        <tissue evidence="4">Whole insect</tissue>
    </source>
</reference>
<protein>
    <submittedName>
        <fullName evidence="4">15-hydroxyprostaglandin dehydrogenase [NAD(+)]-like isoform X1</fullName>
    </submittedName>
</protein>
<proteinExistence type="inferred from homology"/>
<name>A0A6P7EZC0_DIAVI</name>
<dbReference type="InterPro" id="IPR036291">
    <property type="entry name" value="NAD(P)-bd_dom_sf"/>
</dbReference>
<comment type="similarity">
    <text evidence="1 3">Belongs to the short-chain dehydrogenases/reductases (SDR) family.</text>
</comment>
<evidence type="ECO:0000256" key="1">
    <source>
        <dbReference type="ARBA" id="ARBA00006484"/>
    </source>
</evidence>
<evidence type="ECO:0000256" key="2">
    <source>
        <dbReference type="ARBA" id="ARBA00023002"/>
    </source>
</evidence>
<dbReference type="InterPro" id="IPR020904">
    <property type="entry name" value="Sc_DH/Rdtase_CS"/>
</dbReference>
<evidence type="ECO:0000256" key="3">
    <source>
        <dbReference type="RuleBase" id="RU000363"/>
    </source>
</evidence>
<dbReference type="PROSITE" id="PS00061">
    <property type="entry name" value="ADH_SHORT"/>
    <property type="match status" value="1"/>
</dbReference>
<dbReference type="PANTHER" id="PTHR44229">
    <property type="entry name" value="15-HYDROXYPROSTAGLANDIN DEHYDROGENASE [NAD(+)]"/>
    <property type="match status" value="1"/>
</dbReference>
<dbReference type="AlphaFoldDB" id="A0A6P7EZC0"/>
<organism evidence="4">
    <name type="scientific">Diabrotica virgifera virgifera</name>
    <name type="common">western corn rootworm</name>
    <dbReference type="NCBI Taxonomy" id="50390"/>
    <lineage>
        <taxon>Eukaryota</taxon>
        <taxon>Metazoa</taxon>
        <taxon>Ecdysozoa</taxon>
        <taxon>Arthropoda</taxon>
        <taxon>Hexapoda</taxon>
        <taxon>Insecta</taxon>
        <taxon>Pterygota</taxon>
        <taxon>Neoptera</taxon>
        <taxon>Endopterygota</taxon>
        <taxon>Coleoptera</taxon>
        <taxon>Polyphaga</taxon>
        <taxon>Cucujiformia</taxon>
        <taxon>Chrysomeloidea</taxon>
        <taxon>Chrysomelidae</taxon>
        <taxon>Galerucinae</taxon>
        <taxon>Diabroticina</taxon>
        <taxon>Diabroticites</taxon>
        <taxon>Diabrotica</taxon>
    </lineage>
</organism>
<dbReference type="SUPFAM" id="SSF51735">
    <property type="entry name" value="NAD(P)-binding Rossmann-fold domains"/>
    <property type="match status" value="1"/>
</dbReference>
<dbReference type="GO" id="GO:0016616">
    <property type="term" value="F:oxidoreductase activity, acting on the CH-OH group of donors, NAD or NADP as acceptor"/>
    <property type="evidence" value="ECO:0007669"/>
    <property type="project" value="TreeGrafter"/>
</dbReference>
<sequence>MAFQITNKVAMVTGGAGGIGLAIVKKLLEKNVKGVSVVDINENIGQNAVKMLKEEFGPKVIFIKTDISNYNSFENAFQISLEHFKNVDVLFNNAGIHDDMDYSKEIDVNVKGTINGVILGIEKYLKYHKSGEEGVIVNTSSIAGLEKTLLPTYSATKFAVNGITVNWGTRLHYDDSKVRVFGICPGYTDTDITNNVDLKKFRPPLRKVWMEKSPRYDLFKQSPEFVADEAIKLLPQAPNGSLWVIEQTTPTYQVIWPSRNKL</sequence>
<keyword evidence="2" id="KW-0560">Oxidoreductase</keyword>
<accession>A0A6P7EZC0</accession>